<keyword evidence="1" id="KW-0472">Membrane</keyword>
<accession>A0AA37WI94</accession>
<dbReference type="RefSeq" id="WP_235291877.1">
    <property type="nucleotide sequence ID" value="NZ_BSOH01000027.1"/>
</dbReference>
<feature type="transmembrane region" description="Helical" evidence="1">
    <location>
        <begin position="89"/>
        <end position="108"/>
    </location>
</feature>
<dbReference type="EMBL" id="BSOH01000027">
    <property type="protein sequence ID" value="GLR19425.1"/>
    <property type="molecule type" value="Genomic_DNA"/>
</dbReference>
<dbReference type="Pfam" id="PF02517">
    <property type="entry name" value="Rce1-like"/>
    <property type="match status" value="1"/>
</dbReference>
<evidence type="ECO:0000313" key="4">
    <source>
        <dbReference type="Proteomes" id="UP001156666"/>
    </source>
</evidence>
<feature type="transmembrane region" description="Helical" evidence="1">
    <location>
        <begin position="50"/>
        <end position="69"/>
    </location>
</feature>
<gene>
    <name evidence="3" type="ORF">GCM10007940_40410</name>
</gene>
<dbReference type="GO" id="GO:0004175">
    <property type="term" value="F:endopeptidase activity"/>
    <property type="evidence" value="ECO:0007669"/>
    <property type="project" value="UniProtKB-ARBA"/>
</dbReference>
<dbReference type="PANTHER" id="PTHR36435">
    <property type="entry name" value="SLR1288 PROTEIN"/>
    <property type="match status" value="1"/>
</dbReference>
<evidence type="ECO:0000313" key="3">
    <source>
        <dbReference type="EMBL" id="GLR19425.1"/>
    </source>
</evidence>
<comment type="caution">
    <text evidence="3">The sequence shown here is derived from an EMBL/GenBank/DDBJ whole genome shotgun (WGS) entry which is preliminary data.</text>
</comment>
<organism evidence="3 4">
    <name type="scientific">Portibacter lacus</name>
    <dbReference type="NCBI Taxonomy" id="1099794"/>
    <lineage>
        <taxon>Bacteria</taxon>
        <taxon>Pseudomonadati</taxon>
        <taxon>Bacteroidota</taxon>
        <taxon>Saprospiria</taxon>
        <taxon>Saprospirales</taxon>
        <taxon>Haliscomenobacteraceae</taxon>
        <taxon>Portibacter</taxon>
    </lineage>
</organism>
<feature type="transmembrane region" description="Helical" evidence="1">
    <location>
        <begin position="254"/>
        <end position="274"/>
    </location>
</feature>
<dbReference type="Proteomes" id="UP001156666">
    <property type="component" value="Unassembled WGS sequence"/>
</dbReference>
<keyword evidence="1" id="KW-1133">Transmembrane helix</keyword>
<sequence length="285" mass="31843">MLSSILKLLLLIVGGFILAQLLTLGVMMSMGLEISNDSLGKASSFTVKSILFISHICTFILPCLLFVYLNYREKKWNLLRLDKVPNAKILVLFLLFLMVSYPAVSYSFTVNSWIPLADWMVSQEQSTADTLEKVLTMNNTLDFLSVIMIIAIIPAIGEELLFRGLIMDFIEQSTLNGHIAVWGSAIIFSLFHLQFQGFLPRLLLGAVLGYAFLYSRNLWVPIILHLLNNAAPVVSLYFFKTDLAAIDPNDTPEIPWYAGLASLVLGVAVLYFIIQLIKNDKSAEA</sequence>
<feature type="domain" description="CAAX prenyl protease 2/Lysostaphin resistance protein A-like" evidence="2">
    <location>
        <begin position="143"/>
        <end position="230"/>
    </location>
</feature>
<evidence type="ECO:0000256" key="1">
    <source>
        <dbReference type="SAM" id="Phobius"/>
    </source>
</evidence>
<feature type="transmembrane region" description="Helical" evidence="1">
    <location>
        <begin position="143"/>
        <end position="162"/>
    </location>
</feature>
<protein>
    <recommendedName>
        <fullName evidence="2">CAAX prenyl protease 2/Lysostaphin resistance protein A-like domain-containing protein</fullName>
    </recommendedName>
</protein>
<name>A0AA37WI94_9BACT</name>
<dbReference type="InterPro" id="IPR003675">
    <property type="entry name" value="Rce1/LyrA-like_dom"/>
</dbReference>
<feature type="transmembrane region" description="Helical" evidence="1">
    <location>
        <begin position="9"/>
        <end position="30"/>
    </location>
</feature>
<keyword evidence="1" id="KW-0812">Transmembrane</keyword>
<reference evidence="3" key="1">
    <citation type="journal article" date="2014" name="Int. J. Syst. Evol. Microbiol.">
        <title>Complete genome sequence of Corynebacterium casei LMG S-19264T (=DSM 44701T), isolated from a smear-ripened cheese.</title>
        <authorList>
            <consortium name="US DOE Joint Genome Institute (JGI-PGF)"/>
            <person name="Walter F."/>
            <person name="Albersmeier A."/>
            <person name="Kalinowski J."/>
            <person name="Ruckert C."/>
        </authorList>
    </citation>
    <scope>NUCLEOTIDE SEQUENCE</scope>
    <source>
        <strain evidence="3">NBRC 108769</strain>
    </source>
</reference>
<evidence type="ECO:0000259" key="2">
    <source>
        <dbReference type="Pfam" id="PF02517"/>
    </source>
</evidence>
<dbReference type="AlphaFoldDB" id="A0AA37WI94"/>
<reference evidence="3" key="2">
    <citation type="submission" date="2023-01" db="EMBL/GenBank/DDBJ databases">
        <title>Draft genome sequence of Portibacter lacus strain NBRC 108769.</title>
        <authorList>
            <person name="Sun Q."/>
            <person name="Mori K."/>
        </authorList>
    </citation>
    <scope>NUCLEOTIDE SEQUENCE</scope>
    <source>
        <strain evidence="3">NBRC 108769</strain>
    </source>
</reference>
<dbReference type="PANTHER" id="PTHR36435:SF1">
    <property type="entry name" value="CAAX AMINO TERMINAL PROTEASE FAMILY PROTEIN"/>
    <property type="match status" value="1"/>
</dbReference>
<feature type="transmembrane region" description="Helical" evidence="1">
    <location>
        <begin position="174"/>
        <end position="192"/>
    </location>
</feature>
<dbReference type="GO" id="GO:0080120">
    <property type="term" value="P:CAAX-box protein maturation"/>
    <property type="evidence" value="ECO:0007669"/>
    <property type="project" value="UniProtKB-ARBA"/>
</dbReference>
<proteinExistence type="predicted"/>
<keyword evidence="4" id="KW-1185">Reference proteome</keyword>
<feature type="transmembrane region" description="Helical" evidence="1">
    <location>
        <begin position="222"/>
        <end position="239"/>
    </location>
</feature>
<dbReference type="InterPro" id="IPR052710">
    <property type="entry name" value="CAAX_protease"/>
</dbReference>
<feature type="transmembrane region" description="Helical" evidence="1">
    <location>
        <begin position="198"/>
        <end position="215"/>
    </location>
</feature>